<evidence type="ECO:0000256" key="2">
    <source>
        <dbReference type="SAM" id="MobiDB-lite"/>
    </source>
</evidence>
<feature type="coiled-coil region" evidence="1">
    <location>
        <begin position="88"/>
        <end position="122"/>
    </location>
</feature>
<dbReference type="EMBL" id="KZ107856">
    <property type="protein sequence ID" value="OSS44634.1"/>
    <property type="molecule type" value="Genomic_DNA"/>
</dbReference>
<dbReference type="InParanoid" id="A0A1Y2LKW4"/>
<evidence type="ECO:0000313" key="4">
    <source>
        <dbReference type="Proteomes" id="UP000193240"/>
    </source>
</evidence>
<organism evidence="3 4">
    <name type="scientific">Epicoccum nigrum</name>
    <name type="common">Soil fungus</name>
    <name type="synonym">Epicoccum purpurascens</name>
    <dbReference type="NCBI Taxonomy" id="105696"/>
    <lineage>
        <taxon>Eukaryota</taxon>
        <taxon>Fungi</taxon>
        <taxon>Dikarya</taxon>
        <taxon>Ascomycota</taxon>
        <taxon>Pezizomycotina</taxon>
        <taxon>Dothideomycetes</taxon>
        <taxon>Pleosporomycetidae</taxon>
        <taxon>Pleosporales</taxon>
        <taxon>Pleosporineae</taxon>
        <taxon>Didymellaceae</taxon>
        <taxon>Epicoccum</taxon>
    </lineage>
</organism>
<evidence type="ECO:0000256" key="1">
    <source>
        <dbReference type="SAM" id="Coils"/>
    </source>
</evidence>
<keyword evidence="1" id="KW-0175">Coiled coil</keyword>
<dbReference type="Proteomes" id="UP000193240">
    <property type="component" value="Unassembled WGS sequence"/>
</dbReference>
<name>A0A1Y2LKW4_EPING</name>
<reference evidence="3 4" key="1">
    <citation type="journal article" date="2017" name="Genome Announc.">
        <title>Genome sequence of the saprophytic ascomycete Epicoccum nigrum ICMP 19927 strain isolated from New Zealand.</title>
        <authorList>
            <person name="Fokin M."/>
            <person name="Fleetwood D."/>
            <person name="Weir B.S."/>
            <person name="Villas-Boas S.G."/>
        </authorList>
    </citation>
    <scope>NUCLEOTIDE SEQUENCE [LARGE SCALE GENOMIC DNA]</scope>
    <source>
        <strain evidence="3 4">ICMP 19927</strain>
    </source>
</reference>
<protein>
    <submittedName>
        <fullName evidence="3">Uncharacterized protein</fullName>
    </submittedName>
</protein>
<evidence type="ECO:0000313" key="3">
    <source>
        <dbReference type="EMBL" id="OSS44634.1"/>
    </source>
</evidence>
<dbReference type="AlphaFoldDB" id="A0A1Y2LKW4"/>
<accession>A0A1Y2LKW4</accession>
<gene>
    <name evidence="3" type="ORF">B5807_10648</name>
</gene>
<proteinExistence type="predicted"/>
<dbReference type="OMA" id="ATYPEND"/>
<sequence length="326" mass="37042">MSQDICELGGVAVPEGESSISLDSAHGLLFGMEISTYAEDTIKSLLRDRNYFQKEFSRYKKAYEDLERRVYKNAISDVNLPADLTRRLHRLENDLERQQANNKQLRQRLKISESEVTTLQGEIAGQKNKTKGADKKVRNAKDFAGKSEEKARHAVLDKQLRISSERQVKNERNEAFAKVASLTRMCDELQSDLQEETSGKPHLRKISTSSDEAIAVIPIELTILRKHFVSLVPVFESYQIGITEEMQRWYDGWRKSKDTTQEVVGATYIHTEQSGESAPSLGKLYGDMIELVDGHQQTGAEHNGPRSKRSLETTCRKTGERHNNQD</sequence>
<feature type="region of interest" description="Disordered" evidence="2">
    <location>
        <begin position="297"/>
        <end position="326"/>
    </location>
</feature>
<keyword evidence="4" id="KW-1185">Reference proteome</keyword>
<feature type="compositionally biased region" description="Basic and acidic residues" evidence="2">
    <location>
        <begin position="309"/>
        <end position="326"/>
    </location>
</feature>